<dbReference type="InterPro" id="IPR007461">
    <property type="entry name" value="Ysc84_actin-binding"/>
</dbReference>
<reference evidence="3 4" key="1">
    <citation type="submission" date="2021-03" db="EMBL/GenBank/DDBJ databases">
        <title>Lysobacter sp. nov. isolated from soil of gangwondo yeongwol, south Korea.</title>
        <authorList>
            <person name="Kim K.R."/>
            <person name="Kim K.H."/>
            <person name="Jeon C.O."/>
        </authorList>
    </citation>
    <scope>NUCLEOTIDE SEQUENCE [LARGE SCALE GENOMIC DNA]</scope>
    <source>
        <strain evidence="3 4">R19</strain>
    </source>
</reference>
<keyword evidence="1" id="KW-0732">Signal</keyword>
<feature type="domain" description="Ysc84 actin-binding" evidence="2">
    <location>
        <begin position="113"/>
        <end position="201"/>
    </location>
</feature>
<evidence type="ECO:0000259" key="2">
    <source>
        <dbReference type="Pfam" id="PF04366"/>
    </source>
</evidence>
<accession>A0A975ATA2</accession>
<organism evidence="3 4">
    <name type="scientific">Agrilutibacter solisilvae</name>
    <dbReference type="NCBI Taxonomy" id="2763317"/>
    <lineage>
        <taxon>Bacteria</taxon>
        <taxon>Pseudomonadati</taxon>
        <taxon>Pseudomonadota</taxon>
        <taxon>Gammaproteobacteria</taxon>
        <taxon>Lysobacterales</taxon>
        <taxon>Lysobacteraceae</taxon>
        <taxon>Agrilutibacter</taxon>
    </lineage>
</organism>
<protein>
    <recommendedName>
        <fullName evidence="2">Ysc84 actin-binding domain-containing protein</fullName>
    </recommendedName>
</protein>
<dbReference type="Proteomes" id="UP000639274">
    <property type="component" value="Chromosome"/>
</dbReference>
<gene>
    <name evidence="3" type="ORF">I8J32_002345</name>
</gene>
<feature type="signal peptide" evidence="1">
    <location>
        <begin position="1"/>
        <end position="21"/>
    </location>
</feature>
<name>A0A975ATA2_9GAMM</name>
<proteinExistence type="predicted"/>
<dbReference type="KEGG" id="lsf:I8J32_002345"/>
<keyword evidence="4" id="KW-1185">Reference proteome</keyword>
<sequence length="201" mass="21570">MRRLHHVVATLLMSGVLVLLAACSTAEVRDTVGMPPKASADEQREDIRDTARNTLDTLYRSNPEARRKVESAAGYAVFSNFSTKFMITGGGSGKGVAVNNKNRQEIFMRMIEVQAGLGFGVKKFRLVWVFETQGAFNKFVDSGYEFGGQAAVAAKASGTGGGTAGAASVSPGVWVYQITDDGLAAEVTVKGTKYYRDKDLN</sequence>
<feature type="chain" id="PRO_5037860450" description="Ysc84 actin-binding domain-containing protein" evidence="1">
    <location>
        <begin position="22"/>
        <end position="201"/>
    </location>
</feature>
<evidence type="ECO:0000313" key="4">
    <source>
        <dbReference type="Proteomes" id="UP000639274"/>
    </source>
</evidence>
<dbReference type="RefSeq" id="WP_200615435.1">
    <property type="nucleotide sequence ID" value="NZ_CP071518.1"/>
</dbReference>
<dbReference type="AlphaFoldDB" id="A0A975ATA2"/>
<dbReference type="EMBL" id="CP071518">
    <property type="protein sequence ID" value="QSX78790.1"/>
    <property type="molecule type" value="Genomic_DNA"/>
</dbReference>
<evidence type="ECO:0000256" key="1">
    <source>
        <dbReference type="SAM" id="SignalP"/>
    </source>
</evidence>
<evidence type="ECO:0000313" key="3">
    <source>
        <dbReference type="EMBL" id="QSX78790.1"/>
    </source>
</evidence>
<dbReference type="Pfam" id="PF04366">
    <property type="entry name" value="Ysc84"/>
    <property type="match status" value="1"/>
</dbReference>
<dbReference type="PROSITE" id="PS51257">
    <property type="entry name" value="PROKAR_LIPOPROTEIN"/>
    <property type="match status" value="1"/>
</dbReference>